<dbReference type="PRINTS" id="PR00081">
    <property type="entry name" value="GDHRDH"/>
</dbReference>
<reference evidence="6 7" key="1">
    <citation type="submission" date="2016-03" db="EMBL/GenBank/DDBJ databases">
        <title>Draft genome sequence of the Fonsecaea monophora CBS 269.37.</title>
        <authorList>
            <person name="Bombassaro A."/>
            <person name="Vinicius W.A."/>
            <person name="De Hoog S."/>
            <person name="Sun J."/>
            <person name="Souza E.M."/>
            <person name="Raittz R.T."/>
            <person name="Costa F."/>
            <person name="Leao A.C."/>
            <person name="Tadra-Sfeir M.Z."/>
            <person name="Baura V."/>
            <person name="Balsanelli E."/>
            <person name="Pedrosa F.O."/>
            <person name="Moreno L.F."/>
            <person name="Steffens M.B."/>
            <person name="Xi L."/>
            <person name="Bocca A.L."/>
            <person name="Felipe M.S."/>
            <person name="Teixeira M."/>
            <person name="Telles Filho F.Q."/>
            <person name="Azevedo C.M."/>
            <person name="Gomes R."/>
            <person name="Vicente V.A."/>
        </authorList>
    </citation>
    <scope>NUCLEOTIDE SEQUENCE [LARGE SCALE GENOMIC DNA]</scope>
    <source>
        <strain evidence="6 7">CBS 269.37</strain>
    </source>
</reference>
<evidence type="ECO:0000256" key="5">
    <source>
        <dbReference type="ARBA" id="ARBA00048340"/>
    </source>
</evidence>
<dbReference type="InterPro" id="IPR036291">
    <property type="entry name" value="NAD(P)-bd_dom_sf"/>
</dbReference>
<sequence>MPLEKHQYLSEVWKGNLFVDKVVFCTGGNGSICSAQVRALVHLGANACIVGRNVEKTQSVAKDIATARPGSKVLGIGAVDVRNVENLEAAVKQCVEELGGIDFLIAGAAGNFLAPISQLSPNAFKSCYHTSWRPARSITPRRPCPNLWGGPGGRIIYVSATIHYTGAALQAHVAVAKSGVDALSANVAIEYGPLGVTSNVIAPGPIAGTHGMDRLSKEHYAGQTAGRTIPLGRWGSIKEIADATVFLFSDAGNYVNGEVLVVDGGAWRTGAGSPGYGNFEYPEFLLSGAEVTGGKPKPGIKDFVMPKNTWIKDHVFLSKVRLMHNLMVSTLSQMKPCLTPLLAKPKIMGSDVAMPIKFLSSKYIYWNKRIQTYQQMTYQKHFADSPQTKNKSEDRGTSVPRRILFYQAFFSRENH</sequence>
<evidence type="ECO:0000313" key="6">
    <source>
        <dbReference type="EMBL" id="OAG44052.1"/>
    </source>
</evidence>
<dbReference type="PANTHER" id="PTHR43296:SF2">
    <property type="entry name" value="PEROXISOMAL 2,4-DIENOYL-COA REDUCTASE [(3E)-ENOYL-COA-PRODUCING]"/>
    <property type="match status" value="1"/>
</dbReference>
<dbReference type="InterPro" id="IPR045017">
    <property type="entry name" value="DECR2-like"/>
</dbReference>
<evidence type="ECO:0000256" key="2">
    <source>
        <dbReference type="ARBA" id="ARBA00023002"/>
    </source>
</evidence>
<evidence type="ECO:0000256" key="3">
    <source>
        <dbReference type="ARBA" id="ARBA00026117"/>
    </source>
</evidence>
<dbReference type="PANTHER" id="PTHR43296">
    <property type="entry name" value="PEROXISOMAL 2,4-DIENOYL-COA REDUCTASE"/>
    <property type="match status" value="1"/>
</dbReference>
<dbReference type="AlphaFoldDB" id="A0A177FL49"/>
<keyword evidence="7" id="KW-1185">Reference proteome</keyword>
<gene>
    <name evidence="6" type="ORF">AYO21_01509</name>
</gene>
<evidence type="ECO:0000256" key="1">
    <source>
        <dbReference type="ARBA" id="ARBA00022857"/>
    </source>
</evidence>
<protein>
    <recommendedName>
        <fullName evidence="3">2,4-dienoyl-CoA reductase [(3E)-enoyl-CoA-producing]</fullName>
        <ecNumber evidence="3">1.3.1.124</ecNumber>
    </recommendedName>
</protein>
<organism evidence="6 7">
    <name type="scientific">Fonsecaea monophora</name>
    <dbReference type="NCBI Taxonomy" id="254056"/>
    <lineage>
        <taxon>Eukaryota</taxon>
        <taxon>Fungi</taxon>
        <taxon>Dikarya</taxon>
        <taxon>Ascomycota</taxon>
        <taxon>Pezizomycotina</taxon>
        <taxon>Eurotiomycetes</taxon>
        <taxon>Chaetothyriomycetidae</taxon>
        <taxon>Chaetothyriales</taxon>
        <taxon>Herpotrichiellaceae</taxon>
        <taxon>Fonsecaea</taxon>
    </lineage>
</organism>
<dbReference type="GO" id="GO:0008670">
    <property type="term" value="F:2,4-dienoyl-CoA reductase (NADPH) activity"/>
    <property type="evidence" value="ECO:0007669"/>
    <property type="project" value="InterPro"/>
</dbReference>
<dbReference type="GO" id="GO:0009062">
    <property type="term" value="P:fatty acid catabolic process"/>
    <property type="evidence" value="ECO:0007669"/>
    <property type="project" value="InterPro"/>
</dbReference>
<dbReference type="RefSeq" id="XP_022516004.1">
    <property type="nucleotide sequence ID" value="XM_022651491.1"/>
</dbReference>
<dbReference type="SUPFAM" id="SSF51735">
    <property type="entry name" value="NAD(P)-binding Rossmann-fold domains"/>
    <property type="match status" value="1"/>
</dbReference>
<dbReference type="CDD" id="cd05369">
    <property type="entry name" value="TER_DECR_SDR_a"/>
    <property type="match status" value="1"/>
</dbReference>
<comment type="catalytic activity">
    <reaction evidence="4">
        <text>a (2E,4E)-dienoyl-CoA + NADPH + H(+) = a 4,5-saturated-(3E)-enoyl-CoA + NADP(+)</text>
        <dbReference type="Rhea" id="RHEA:45912"/>
        <dbReference type="ChEBI" id="CHEBI:15378"/>
        <dbReference type="ChEBI" id="CHEBI:57783"/>
        <dbReference type="ChEBI" id="CHEBI:58349"/>
        <dbReference type="ChEBI" id="CHEBI:85101"/>
        <dbReference type="ChEBI" id="CHEBI:85493"/>
        <dbReference type="EC" id="1.3.1.124"/>
    </reaction>
</comment>
<dbReference type="GO" id="GO:0005777">
    <property type="term" value="C:peroxisome"/>
    <property type="evidence" value="ECO:0007669"/>
    <property type="project" value="TreeGrafter"/>
</dbReference>
<comment type="catalytic activity">
    <reaction evidence="5">
        <text>a (2E,4Z)-dienoyl-CoA + NADPH + H(+) = a 4,5-saturated-(3E)-enoyl-CoA + NADP(+)</text>
        <dbReference type="Rhea" id="RHEA:61892"/>
        <dbReference type="ChEBI" id="CHEBI:15378"/>
        <dbReference type="ChEBI" id="CHEBI:57783"/>
        <dbReference type="ChEBI" id="CHEBI:58349"/>
        <dbReference type="ChEBI" id="CHEBI:85099"/>
        <dbReference type="ChEBI" id="CHEBI:85493"/>
        <dbReference type="EC" id="1.3.1.124"/>
    </reaction>
</comment>
<dbReference type="Proteomes" id="UP000077002">
    <property type="component" value="Unassembled WGS sequence"/>
</dbReference>
<name>A0A177FL49_9EURO</name>
<dbReference type="InterPro" id="IPR002347">
    <property type="entry name" value="SDR_fam"/>
</dbReference>
<dbReference type="GeneID" id="34596687"/>
<proteinExistence type="predicted"/>
<comment type="caution">
    <text evidence="6">The sequence shown here is derived from an EMBL/GenBank/DDBJ whole genome shotgun (WGS) entry which is preliminary data.</text>
</comment>
<evidence type="ECO:0000313" key="7">
    <source>
        <dbReference type="Proteomes" id="UP000077002"/>
    </source>
</evidence>
<dbReference type="EC" id="1.3.1.124" evidence="3"/>
<evidence type="ECO:0000256" key="4">
    <source>
        <dbReference type="ARBA" id="ARBA00048009"/>
    </source>
</evidence>
<keyword evidence="2" id="KW-0560">Oxidoreductase</keyword>
<dbReference type="Gene3D" id="3.40.50.720">
    <property type="entry name" value="NAD(P)-binding Rossmann-like Domain"/>
    <property type="match status" value="1"/>
</dbReference>
<dbReference type="Pfam" id="PF13561">
    <property type="entry name" value="adh_short_C2"/>
    <property type="match status" value="1"/>
</dbReference>
<keyword evidence="1" id="KW-0521">NADP</keyword>
<dbReference type="OrthoDB" id="2136131at2759"/>
<accession>A0A177FL49</accession>
<dbReference type="EMBL" id="LVKK01000006">
    <property type="protein sequence ID" value="OAG44052.1"/>
    <property type="molecule type" value="Genomic_DNA"/>
</dbReference>